<dbReference type="Proteomes" id="UP000295722">
    <property type="component" value="Unassembled WGS sequence"/>
</dbReference>
<comment type="caution">
    <text evidence="1">The sequence shown here is derived from an EMBL/GenBank/DDBJ whole genome shotgun (WGS) entry which is preliminary data.</text>
</comment>
<dbReference type="EMBL" id="SMRP01000020">
    <property type="protein sequence ID" value="TDG19650.1"/>
    <property type="molecule type" value="Genomic_DNA"/>
</dbReference>
<gene>
    <name evidence="1" type="ORF">EYW47_29190</name>
</gene>
<evidence type="ECO:0000313" key="1">
    <source>
        <dbReference type="EMBL" id="TDG19650.1"/>
    </source>
</evidence>
<proteinExistence type="predicted"/>
<name>A0A4R5M2D1_9BURK</name>
<keyword evidence="2" id="KW-1185">Reference proteome</keyword>
<accession>A0A4R5M2D1</accession>
<sequence>MGGFRFDAEPGDGLFVSRYRPGDGSGWHGCLLVGMSACIRMGAADLSSMVGSSNIAINDKGNLEF</sequence>
<organism evidence="1 2">
    <name type="scientific">Paraburkholderia silviterrae</name>
    <dbReference type="NCBI Taxonomy" id="2528715"/>
    <lineage>
        <taxon>Bacteria</taxon>
        <taxon>Pseudomonadati</taxon>
        <taxon>Pseudomonadota</taxon>
        <taxon>Betaproteobacteria</taxon>
        <taxon>Burkholderiales</taxon>
        <taxon>Burkholderiaceae</taxon>
        <taxon>Paraburkholderia</taxon>
    </lineage>
</organism>
<protein>
    <submittedName>
        <fullName evidence="1">Uncharacterized protein</fullName>
    </submittedName>
</protein>
<evidence type="ECO:0000313" key="2">
    <source>
        <dbReference type="Proteomes" id="UP000295722"/>
    </source>
</evidence>
<dbReference type="AlphaFoldDB" id="A0A4R5M2D1"/>
<reference evidence="1 2" key="1">
    <citation type="submission" date="2019-03" db="EMBL/GenBank/DDBJ databases">
        <title>Paraburkholderia sp. 4M-K11, isolated from subtropical forest soil.</title>
        <authorList>
            <person name="Gao Z.-H."/>
            <person name="Qiu L.-H."/>
        </authorList>
    </citation>
    <scope>NUCLEOTIDE SEQUENCE [LARGE SCALE GENOMIC DNA]</scope>
    <source>
        <strain evidence="1 2">4M-K11</strain>
    </source>
</reference>